<evidence type="ECO:0000313" key="2">
    <source>
        <dbReference type="Proteomes" id="UP000318704"/>
    </source>
</evidence>
<dbReference type="Proteomes" id="UP000318704">
    <property type="component" value="Chromosome"/>
</dbReference>
<name>A0A517VPE8_9PLAN</name>
<sequence length="375" mass="42280">MCDKQEVSIDLLLSKFQDYLQNRTTLPKIAQEMGIKPAKLRDTIRLAYLEGAITIQTPEVRSLRDKLNENWPGPRYHVLRADDHRFFFKGAATVFLRELDDVLTQREADPVLNVGIVSGRTTGGVVDSLCSLDWSKYLRRERFPPRVNVFALNVSQTSGFTELSGNANVLAFQLARKFADECSTGAKIEAFGLSTELLQTLDERTNSDIRPQTRNVLMYTNPERLRRSLELRGEQISSEVPSESQLDVIITGVGTICDSLFRDYCSYYKVNIDYLRNVQHIVGDIAYCPVTRVGEHRQLSKNDSEYQFYSAVSLDVLGQISSQKTKKVILVARNAPERDKVDPIHAAIAGATQYCNVLITDHETADKLHKTMALG</sequence>
<dbReference type="InterPro" id="IPR037171">
    <property type="entry name" value="NagB/RpiA_transferase-like"/>
</dbReference>
<proteinExistence type="predicted"/>
<organism evidence="1 2">
    <name type="scientific">Gimesia aquarii</name>
    <dbReference type="NCBI Taxonomy" id="2527964"/>
    <lineage>
        <taxon>Bacteria</taxon>
        <taxon>Pseudomonadati</taxon>
        <taxon>Planctomycetota</taxon>
        <taxon>Planctomycetia</taxon>
        <taxon>Planctomycetales</taxon>
        <taxon>Planctomycetaceae</taxon>
        <taxon>Gimesia</taxon>
    </lineage>
</organism>
<reference evidence="1 2" key="1">
    <citation type="submission" date="2019-03" db="EMBL/GenBank/DDBJ databases">
        <title>Deep-cultivation of Planctomycetes and their phenomic and genomic characterization uncovers novel biology.</title>
        <authorList>
            <person name="Wiegand S."/>
            <person name="Jogler M."/>
            <person name="Boedeker C."/>
            <person name="Pinto D."/>
            <person name="Vollmers J."/>
            <person name="Rivas-Marin E."/>
            <person name="Kohn T."/>
            <person name="Peeters S.H."/>
            <person name="Heuer A."/>
            <person name="Rast P."/>
            <person name="Oberbeckmann S."/>
            <person name="Bunk B."/>
            <person name="Jeske O."/>
            <person name="Meyerdierks A."/>
            <person name="Storesund J.E."/>
            <person name="Kallscheuer N."/>
            <person name="Luecker S."/>
            <person name="Lage O.M."/>
            <person name="Pohl T."/>
            <person name="Merkel B.J."/>
            <person name="Hornburger P."/>
            <person name="Mueller R.-W."/>
            <person name="Bruemmer F."/>
            <person name="Labrenz M."/>
            <person name="Spormann A.M."/>
            <person name="Op den Camp H."/>
            <person name="Overmann J."/>
            <person name="Amann R."/>
            <person name="Jetten M.S.M."/>
            <person name="Mascher T."/>
            <person name="Medema M.H."/>
            <person name="Devos D.P."/>
            <person name="Kaster A.-K."/>
            <person name="Ovreas L."/>
            <person name="Rohde M."/>
            <person name="Galperin M.Y."/>
            <person name="Jogler C."/>
        </authorList>
    </citation>
    <scope>NUCLEOTIDE SEQUENCE [LARGE SCALE GENOMIC DNA]</scope>
    <source>
        <strain evidence="1 2">V144</strain>
    </source>
</reference>
<dbReference type="AlphaFoldDB" id="A0A517VPE8"/>
<dbReference type="Gene3D" id="3.40.50.1360">
    <property type="match status" value="1"/>
</dbReference>
<accession>A0A517VPE8</accession>
<evidence type="ECO:0000313" key="1">
    <source>
        <dbReference type="EMBL" id="QDT94843.1"/>
    </source>
</evidence>
<protein>
    <submittedName>
        <fullName evidence="1">Sugar-binding domain protein</fullName>
    </submittedName>
</protein>
<dbReference type="RefSeq" id="WP_144980242.1">
    <property type="nucleotide sequence ID" value="NZ_CP037920.1"/>
</dbReference>
<dbReference type="SUPFAM" id="SSF100950">
    <property type="entry name" value="NagB/RpiA/CoA transferase-like"/>
    <property type="match status" value="1"/>
</dbReference>
<dbReference type="EMBL" id="CP037920">
    <property type="protein sequence ID" value="QDT94843.1"/>
    <property type="molecule type" value="Genomic_DNA"/>
</dbReference>
<gene>
    <name evidence="1" type="ORF">V144x_02750</name>
</gene>
<dbReference type="KEGG" id="gaw:V144x_02750"/>